<dbReference type="OrthoDB" id="886875at2"/>
<dbReference type="STRING" id="1908236.BEN48_11050"/>
<reference evidence="1 2" key="1">
    <citation type="submission" date="2016-08" db="EMBL/GenBank/DDBJ databases">
        <title>Hymenobacter coccineus sp. nov., Hymenobacter lapidarius sp. nov. and Hymenobacter glacialis sp. nov., isolated from Antarctic soil.</title>
        <authorList>
            <person name="Sedlacek I."/>
            <person name="Kralova S."/>
            <person name="Kyrova K."/>
            <person name="Maslanova I."/>
            <person name="Stankova E."/>
            <person name="Vrbovska V."/>
            <person name="Nemec M."/>
            <person name="Bartak M."/>
            <person name="Svec P."/>
            <person name="Busse H.-J."/>
            <person name="Pantucek R."/>
        </authorList>
    </citation>
    <scope>NUCLEOTIDE SEQUENCE [LARGE SCALE GENOMIC DNA]</scope>
    <source>
        <strain evidence="1 2">CCM 8648</strain>
    </source>
</reference>
<evidence type="ECO:0000313" key="2">
    <source>
        <dbReference type="Proteomes" id="UP000177791"/>
    </source>
</evidence>
<evidence type="ECO:0008006" key="3">
    <source>
        <dbReference type="Google" id="ProtNLM"/>
    </source>
</evidence>
<name>A0A1G1TAE6_9BACT</name>
<keyword evidence="2" id="KW-1185">Reference proteome</keyword>
<dbReference type="AlphaFoldDB" id="A0A1G1TAE6"/>
<dbReference type="EMBL" id="MDZC01000028">
    <property type="protein sequence ID" value="OGX87853.1"/>
    <property type="molecule type" value="Genomic_DNA"/>
</dbReference>
<protein>
    <recommendedName>
        <fullName evidence="3">Antitoxin</fullName>
    </recommendedName>
</protein>
<evidence type="ECO:0000313" key="1">
    <source>
        <dbReference type="EMBL" id="OGX87853.1"/>
    </source>
</evidence>
<dbReference type="RefSeq" id="WP_070732950.1">
    <property type="nucleotide sequence ID" value="NZ_MDZC01000028.1"/>
</dbReference>
<organism evidence="1 2">
    <name type="scientific">Hymenobacter glacialis</name>
    <dbReference type="NCBI Taxonomy" id="1908236"/>
    <lineage>
        <taxon>Bacteria</taxon>
        <taxon>Pseudomonadati</taxon>
        <taxon>Bacteroidota</taxon>
        <taxon>Cytophagia</taxon>
        <taxon>Cytophagales</taxon>
        <taxon>Hymenobacteraceae</taxon>
        <taxon>Hymenobacter</taxon>
    </lineage>
</organism>
<dbReference type="Gene3D" id="1.10.1220.170">
    <property type="match status" value="1"/>
</dbReference>
<dbReference type="Proteomes" id="UP000177791">
    <property type="component" value="Unassembled WGS sequence"/>
</dbReference>
<comment type="caution">
    <text evidence="1">The sequence shown here is derived from an EMBL/GenBank/DDBJ whole genome shotgun (WGS) entry which is preliminary data.</text>
</comment>
<sequence length="75" mass="8665">MKYTLEIPDQEAEFVLELLRRITSVKLTPVTSKGKKAAMNTTEYLMSTRTNRERLLASIERLERGEGVQHDLIED</sequence>
<accession>A0A1G1TAE6</accession>
<gene>
    <name evidence="1" type="ORF">BEN48_11050</name>
</gene>
<proteinExistence type="predicted"/>